<keyword evidence="2" id="KW-0732">Signal</keyword>
<evidence type="ECO:0000256" key="2">
    <source>
        <dbReference type="SAM" id="SignalP"/>
    </source>
</evidence>
<feature type="compositionally biased region" description="Polar residues" evidence="1">
    <location>
        <begin position="232"/>
        <end position="256"/>
    </location>
</feature>
<dbReference type="GO" id="GO:0035035">
    <property type="term" value="F:histone acetyltransferase binding"/>
    <property type="evidence" value="ECO:0007669"/>
    <property type="project" value="TreeGrafter"/>
</dbReference>
<dbReference type="EMBL" id="HACG01024959">
    <property type="protein sequence ID" value="CEK71824.1"/>
    <property type="molecule type" value="Transcribed_RNA"/>
</dbReference>
<dbReference type="PANTHER" id="PTHR22443:SF18">
    <property type="entry name" value="NON-SPECIFIC LETHAL 1, ISOFORM M"/>
    <property type="match status" value="1"/>
</dbReference>
<feature type="non-terminal residue" evidence="3">
    <location>
        <position position="509"/>
    </location>
</feature>
<reference evidence="3" key="1">
    <citation type="submission" date="2014-12" db="EMBL/GenBank/DDBJ databases">
        <title>Insight into the proteome of Arion vulgaris.</title>
        <authorList>
            <person name="Aradska J."/>
            <person name="Bulat T."/>
            <person name="Smidak R."/>
            <person name="Sarate P."/>
            <person name="Gangsoo J."/>
            <person name="Sialana F."/>
            <person name="Bilban M."/>
            <person name="Lubec G."/>
        </authorList>
    </citation>
    <scope>NUCLEOTIDE SEQUENCE</scope>
    <source>
        <tissue evidence="3">Skin</tissue>
    </source>
</reference>
<feature type="signal peptide" evidence="2">
    <location>
        <begin position="1"/>
        <end position="23"/>
    </location>
</feature>
<sequence>MNAFMSSSSTLRICLAAMAPALTEVTARLKLQDTSVNTESLTRKLENNSNDNKITLLQSHQGIGGDLNALGVLKRSNEDRPASHLSHTLKRNGTHFDPKRSATVCDNTRNSNFSCVVGSTNNFTTRKTLHTAGSHIESYIVAGDFQGGLSSKANQFVDNLKIMNQPQIAADKPAEQDEVDFGSNGGLLNSCSSVKVTIKPPVMVNGSNELNSRNGTEEEISCVEKRDGQARKGNQSLNNQQVSFSASSTQTVTSTGEKMGICMQNNQPFDGATKSEVQMDEKSKDDLRKESGKKQAYIERKVDILLRRLKRMKGKVVEMHTREQLKHFVNFQHKNLQKVAKTIKNEAPGPDELKEHFLSNEEVKNMSTAQLVKLVKTYQPNQSAAVTDVSTKLRLPNSSAVVMDPALRDQSLKTSERLAQRVQTAAAELDSDATASSSGGESGDEDTMSSSQPTADLLPLLKRAEWKWVVDRAAVVARWTWLQAQVSDLEYRIRQQSLVHRQLRNSKGG</sequence>
<gene>
    <name evidence="3" type="primary">ORF79980</name>
</gene>
<feature type="region of interest" description="Disordered" evidence="1">
    <location>
        <begin position="426"/>
        <end position="453"/>
    </location>
</feature>
<feature type="compositionally biased region" description="Basic and acidic residues" evidence="1">
    <location>
        <begin position="277"/>
        <end position="292"/>
    </location>
</feature>
<name>A0A0B6ZT43_9EUPU</name>
<dbReference type="PANTHER" id="PTHR22443">
    <property type="entry name" value="NON-SPECIFIC LETHAL 1, ISOFORM M"/>
    <property type="match status" value="1"/>
</dbReference>
<evidence type="ECO:0000256" key="1">
    <source>
        <dbReference type="SAM" id="MobiDB-lite"/>
    </source>
</evidence>
<dbReference type="AlphaFoldDB" id="A0A0B6ZT43"/>
<feature type="region of interest" description="Disordered" evidence="1">
    <location>
        <begin position="206"/>
        <end position="292"/>
    </location>
</feature>
<organism evidence="3">
    <name type="scientific">Arion vulgaris</name>
    <dbReference type="NCBI Taxonomy" id="1028688"/>
    <lineage>
        <taxon>Eukaryota</taxon>
        <taxon>Metazoa</taxon>
        <taxon>Spiralia</taxon>
        <taxon>Lophotrochozoa</taxon>
        <taxon>Mollusca</taxon>
        <taxon>Gastropoda</taxon>
        <taxon>Heterobranchia</taxon>
        <taxon>Euthyneura</taxon>
        <taxon>Panpulmonata</taxon>
        <taxon>Eupulmonata</taxon>
        <taxon>Stylommatophora</taxon>
        <taxon>Helicina</taxon>
        <taxon>Arionoidea</taxon>
        <taxon>Arionidae</taxon>
        <taxon>Arion</taxon>
    </lineage>
</organism>
<evidence type="ECO:0000313" key="3">
    <source>
        <dbReference type="EMBL" id="CEK71824.1"/>
    </source>
</evidence>
<feature type="chain" id="PRO_5002127144" evidence="2">
    <location>
        <begin position="24"/>
        <end position="509"/>
    </location>
</feature>
<dbReference type="InterPro" id="IPR026180">
    <property type="entry name" value="NSL1"/>
</dbReference>
<accession>A0A0B6ZT43</accession>
<dbReference type="GO" id="GO:0044545">
    <property type="term" value="C:NSL complex"/>
    <property type="evidence" value="ECO:0007669"/>
    <property type="project" value="TreeGrafter"/>
</dbReference>
<proteinExistence type="predicted"/>
<protein>
    <submittedName>
        <fullName evidence="3">Uncharacterized protein</fullName>
    </submittedName>
</protein>